<evidence type="ECO:0000313" key="8">
    <source>
        <dbReference type="EMBL" id="MFC4309587.1"/>
    </source>
</evidence>
<dbReference type="RefSeq" id="WP_380600103.1">
    <property type="nucleotide sequence ID" value="NZ_JBHSDU010000003.1"/>
</dbReference>
<keyword evidence="9" id="KW-1185">Reference proteome</keyword>
<dbReference type="InterPro" id="IPR022153">
    <property type="entry name" value="DUF3683"/>
</dbReference>
<dbReference type="EMBL" id="JBHSDU010000003">
    <property type="protein sequence ID" value="MFC4309587.1"/>
    <property type="molecule type" value="Genomic_DNA"/>
</dbReference>
<dbReference type="Gene3D" id="3.30.70.2740">
    <property type="match status" value="1"/>
</dbReference>
<proteinExistence type="predicted"/>
<comment type="caution">
    <text evidence="8">The sequence shown here is derived from an EMBL/GenBank/DDBJ whole genome shotgun (WGS) entry which is preliminary data.</text>
</comment>
<dbReference type="InterPro" id="IPR017896">
    <property type="entry name" value="4Fe4S_Fe-S-bd"/>
</dbReference>
<dbReference type="Pfam" id="PF12447">
    <property type="entry name" value="DUF3683"/>
    <property type="match status" value="1"/>
</dbReference>
<dbReference type="Pfam" id="PF02913">
    <property type="entry name" value="FAD-oxidase_C"/>
    <property type="match status" value="2"/>
</dbReference>
<dbReference type="Pfam" id="PF02754">
    <property type="entry name" value="CCG"/>
    <property type="match status" value="2"/>
</dbReference>
<dbReference type="InterPro" id="IPR021817">
    <property type="entry name" value="DUF3400"/>
</dbReference>
<dbReference type="PANTHER" id="PTHR42934">
    <property type="entry name" value="GLYCOLATE OXIDASE SUBUNIT GLCD"/>
    <property type="match status" value="1"/>
</dbReference>
<dbReference type="Gene3D" id="1.10.1060.10">
    <property type="entry name" value="Alpha-helical ferredoxin"/>
    <property type="match status" value="1"/>
</dbReference>
<dbReference type="InterPro" id="IPR016164">
    <property type="entry name" value="FAD-linked_Oxase-like_C"/>
</dbReference>
<dbReference type="PANTHER" id="PTHR42934:SF2">
    <property type="entry name" value="GLYCOLATE OXIDASE SUBUNIT GLCD"/>
    <property type="match status" value="1"/>
</dbReference>
<dbReference type="Pfam" id="PF01565">
    <property type="entry name" value="FAD_binding_4"/>
    <property type="match status" value="1"/>
</dbReference>
<evidence type="ECO:0000256" key="1">
    <source>
        <dbReference type="ARBA" id="ARBA00022630"/>
    </source>
</evidence>
<dbReference type="InterPro" id="IPR009051">
    <property type="entry name" value="Helical_ferredxn"/>
</dbReference>
<dbReference type="PROSITE" id="PS51387">
    <property type="entry name" value="FAD_PCMH"/>
    <property type="match status" value="1"/>
</dbReference>
<dbReference type="InterPro" id="IPR004017">
    <property type="entry name" value="Cys_rich_dom"/>
</dbReference>
<evidence type="ECO:0000256" key="2">
    <source>
        <dbReference type="ARBA" id="ARBA00022723"/>
    </source>
</evidence>
<dbReference type="SUPFAM" id="SSF46548">
    <property type="entry name" value="alpha-helical ferredoxin"/>
    <property type="match status" value="1"/>
</dbReference>
<evidence type="ECO:0000256" key="5">
    <source>
        <dbReference type="ARBA" id="ARBA00023014"/>
    </source>
</evidence>
<dbReference type="InterPro" id="IPR036318">
    <property type="entry name" value="FAD-bd_PCMH-like_sf"/>
</dbReference>
<evidence type="ECO:0000256" key="4">
    <source>
        <dbReference type="ARBA" id="ARBA00023004"/>
    </source>
</evidence>
<dbReference type="SUPFAM" id="SSF55103">
    <property type="entry name" value="FAD-linked oxidases, C-terminal domain"/>
    <property type="match status" value="2"/>
</dbReference>
<feature type="domain" description="FAD-binding PCMH-type" evidence="7">
    <location>
        <begin position="180"/>
        <end position="418"/>
    </location>
</feature>
<keyword evidence="5" id="KW-0411">Iron-sulfur</keyword>
<name>A0ABV8SRH3_9GAMM</name>
<dbReference type="InterPro" id="IPR004113">
    <property type="entry name" value="FAD-bd_oxidored_4_C"/>
</dbReference>
<evidence type="ECO:0000313" key="9">
    <source>
        <dbReference type="Proteomes" id="UP001595904"/>
    </source>
</evidence>
<dbReference type="PROSITE" id="PS00198">
    <property type="entry name" value="4FE4S_FER_1"/>
    <property type="match status" value="1"/>
</dbReference>
<protein>
    <submittedName>
        <fullName evidence="8">DUF3683 domain-containing protein</fullName>
    </submittedName>
</protein>
<dbReference type="SUPFAM" id="SSF56176">
    <property type="entry name" value="FAD-binding/transporter-associated domain-like"/>
    <property type="match status" value="1"/>
</dbReference>
<dbReference type="Gene3D" id="3.30.465.10">
    <property type="match status" value="1"/>
</dbReference>
<sequence>MSLPLAATEPDAAVAGPAARLREIPYNYTSFSDREIVIRLLGESLWTILDELRGERRTGRSARMLYEVLGDIWVVQRNPYLQDDLVDNPKRRRLLIEALHHRLNEIERRRDDADPERDRKVGELLQAARRAVQSFADDFEKLVQLRKRARRLLERHTRDDNIRFDAFARVSHVTDATDWRIEYPFLVLSPDTEAEIPALVRDCIELGLTIIPRGGGTGYTGGAIPLTPLSAVINTEKLEQLDPIDVIDVPGTPDVKVSTIFSGAGVVTRRVSDAAERAGLVFAVDPTSADASCIGGNVAMNAGGKKAVLWGTAVDNLIWWRMVDPDGNWLEVTRLEHNRGKIHDVEVAKFELVWKDGRDNPQRARVLRTARVDIEGRKFRKEGLGKDVTDKFLGGLPGVQKEGCDGVITSARWILHRMPKYTRTVCLEFFGHARHAIPSIVEIKSFLDKETAISGVQLAGLEHLDERYLRAVGYATKSKRGALPKMVLLGDIVGDNEDAVARATSEVIRISNSRAGEGFVAVNPDARKKFWLDRSRTAAIAKHTNAFKINEDVVIPLERMGDYTDAIERINIELSFANKIKMLRELRDFFETELPLGKVDDPDLVSVSRAELLGDRQIQAQQVIADTLARWTYLAEHLDTPLSEALPELATLGFAPLRGDFERRIDREPNVRVFDLVQDRSLRTSWKTEVRAHLRRLFVGGACVPILEAVEEMHKRVLRGRVWVALHMHAGDGNVHTNIPVNSDDYEMLQTANRAVERIMAIARGLNGVISGEHGIGITKLEFLTDAETEEFRRYKDRVDPDGRFNKGKLMPGGDLRNAYTPSFNLMGHESLIMQQSDINSISDAIKDCLRCGKCKPVCATHVPRANLLYSPRNKILATSLLIEAFLYEEQTRRGVSLRHWDEFSDVADHCTVCHKCEKPCPVNIDFGDVSMAMRDLLRRMGKKRFNPGTAASMFFLNATNPQTIKVARTAMLEWGFKAQRMANRALKVVANAQTAHPPATTGKPPVREQVVHFVNKKMPGGLPKKTARALLDIEDRHYVPIIRDPSRTTSESEAVFYFPGCGSERLFSQVGLATQAMLWKVGVQTVLPPGYICCGYPQRGAGQFDKAEKMITDNRVLFHRVANTLNYLDIKTVVVSCGTCFDQLQGYKFDEIFPGCRIVDIHEFLMERNVKLEGVTGVRYMYHDPCHTPIKSYDPLKVVNTLINDQVNGKVEKNDRCCGESGTFAVSRPDVATQVRFRKEIEMKKGAEKLRADGFKGDVKILTSCPSCMQGLKRYNDDADIDADYIVVEIAKHVLGANWLPEYVQKANAGGIERVLV</sequence>
<keyword evidence="4" id="KW-0408">Iron</keyword>
<dbReference type="Pfam" id="PF13183">
    <property type="entry name" value="Fer4_8"/>
    <property type="match status" value="1"/>
</dbReference>
<evidence type="ECO:0000259" key="6">
    <source>
        <dbReference type="PROSITE" id="PS51379"/>
    </source>
</evidence>
<gene>
    <name evidence="8" type="ORF">ACFPN2_10900</name>
</gene>
<dbReference type="Pfam" id="PF11880">
    <property type="entry name" value="DUF3400"/>
    <property type="match status" value="1"/>
</dbReference>
<reference evidence="9" key="1">
    <citation type="journal article" date="2019" name="Int. J. Syst. Evol. Microbiol.">
        <title>The Global Catalogue of Microorganisms (GCM) 10K type strain sequencing project: providing services to taxonomists for standard genome sequencing and annotation.</title>
        <authorList>
            <consortium name="The Broad Institute Genomics Platform"/>
            <consortium name="The Broad Institute Genome Sequencing Center for Infectious Disease"/>
            <person name="Wu L."/>
            <person name="Ma J."/>
        </authorList>
    </citation>
    <scope>NUCLEOTIDE SEQUENCE [LARGE SCALE GENOMIC DNA]</scope>
    <source>
        <strain evidence="9">CGMCC 1.10759</strain>
    </source>
</reference>
<dbReference type="InterPro" id="IPR016166">
    <property type="entry name" value="FAD-bd_PCMH"/>
</dbReference>
<dbReference type="Proteomes" id="UP001595904">
    <property type="component" value="Unassembled WGS sequence"/>
</dbReference>
<dbReference type="PROSITE" id="PS51379">
    <property type="entry name" value="4FE4S_FER_2"/>
    <property type="match status" value="1"/>
</dbReference>
<dbReference type="InterPro" id="IPR017900">
    <property type="entry name" value="4Fe4S_Fe_S_CS"/>
</dbReference>
<keyword evidence="1" id="KW-0285">Flavoprotein</keyword>
<feature type="domain" description="4Fe-4S ferredoxin-type" evidence="6">
    <location>
        <begin position="901"/>
        <end position="930"/>
    </location>
</feature>
<keyword evidence="3" id="KW-0274">FAD</keyword>
<evidence type="ECO:0000256" key="3">
    <source>
        <dbReference type="ARBA" id="ARBA00022827"/>
    </source>
</evidence>
<keyword evidence="2" id="KW-0479">Metal-binding</keyword>
<evidence type="ECO:0000259" key="7">
    <source>
        <dbReference type="PROSITE" id="PS51387"/>
    </source>
</evidence>
<dbReference type="InterPro" id="IPR051914">
    <property type="entry name" value="FAD-linked_OxidoTrans_Type4"/>
</dbReference>
<dbReference type="InterPro" id="IPR016169">
    <property type="entry name" value="FAD-bd_PCMH_sub2"/>
</dbReference>
<accession>A0ABV8SRH3</accession>
<dbReference type="InterPro" id="IPR006094">
    <property type="entry name" value="Oxid_FAD_bind_N"/>
</dbReference>
<organism evidence="8 9">
    <name type="scientific">Steroidobacter flavus</name>
    <dbReference type="NCBI Taxonomy" id="1842136"/>
    <lineage>
        <taxon>Bacteria</taxon>
        <taxon>Pseudomonadati</taxon>
        <taxon>Pseudomonadota</taxon>
        <taxon>Gammaproteobacteria</taxon>
        <taxon>Steroidobacterales</taxon>
        <taxon>Steroidobacteraceae</taxon>
        <taxon>Steroidobacter</taxon>
    </lineage>
</organism>